<dbReference type="RefSeq" id="WP_224083038.1">
    <property type="nucleotide sequence ID" value="NZ_BPTT01000001.1"/>
</dbReference>
<proteinExistence type="predicted"/>
<dbReference type="GeneID" id="31501063"/>
<dbReference type="Pfam" id="PF03992">
    <property type="entry name" value="ABM"/>
    <property type="match status" value="1"/>
</dbReference>
<dbReference type="InterPro" id="IPR007138">
    <property type="entry name" value="ABM_dom"/>
</dbReference>
<comment type="caution">
    <text evidence="3">The sequence shown here is derived from an EMBL/GenBank/DDBJ whole genome shotgun (WGS) entry which is preliminary data.</text>
</comment>
<evidence type="ECO:0000313" key="4">
    <source>
        <dbReference type="Proteomes" id="UP000887097"/>
    </source>
</evidence>
<feature type="domain" description="ABM" evidence="2">
    <location>
        <begin position="43"/>
        <end position="132"/>
    </location>
</feature>
<dbReference type="GO" id="GO:0003824">
    <property type="term" value="F:catalytic activity"/>
    <property type="evidence" value="ECO:0007669"/>
    <property type="project" value="TreeGrafter"/>
</dbReference>
<feature type="chain" id="PRO_5041373194" description="ABM domain-containing protein" evidence="1">
    <location>
        <begin position="20"/>
        <end position="148"/>
    </location>
</feature>
<dbReference type="AlphaFoldDB" id="A0AA37I3M9"/>
<dbReference type="Proteomes" id="UP000887097">
    <property type="component" value="Unassembled WGS sequence"/>
</dbReference>
<gene>
    <name evidence="3" type="ORF">PRMUPPPA20_20480</name>
</gene>
<protein>
    <recommendedName>
        <fullName evidence="2">ABM domain-containing protein</fullName>
    </recommendedName>
</protein>
<dbReference type="EMBL" id="BPTT01000001">
    <property type="protein sequence ID" value="GJG33939.1"/>
    <property type="molecule type" value="Genomic_DNA"/>
</dbReference>
<dbReference type="PANTHER" id="PTHR33336">
    <property type="entry name" value="QUINOL MONOOXYGENASE YGIN-RELATED"/>
    <property type="match status" value="1"/>
</dbReference>
<evidence type="ECO:0000313" key="3">
    <source>
        <dbReference type="EMBL" id="GJG33939.1"/>
    </source>
</evidence>
<feature type="signal peptide" evidence="1">
    <location>
        <begin position="1"/>
        <end position="19"/>
    </location>
</feature>
<reference evidence="3" key="1">
    <citation type="submission" date="2021-08" db="EMBL/GenBank/DDBJ databases">
        <title>Prevotella lacticifex sp. nov., isolated from rumen of cow.</title>
        <authorList>
            <person name="Shinkai T."/>
            <person name="Ikeyama N."/>
            <person name="Kumagai M."/>
            <person name="Ohmori H."/>
            <person name="Sakamoto M."/>
            <person name="Ohkuma M."/>
            <person name="Mitsumori M."/>
        </authorList>
    </citation>
    <scope>NUCLEOTIDE SEQUENCE</scope>
    <source>
        <strain evidence="3">JCM 8259</strain>
    </source>
</reference>
<evidence type="ECO:0000256" key="1">
    <source>
        <dbReference type="SAM" id="SignalP"/>
    </source>
</evidence>
<sequence>MKRLKITIISMTLATTAIAQGVMDVHSHLGEKPSAAIATANMIVRIAEIEVYPQYMKEYLAFANEVDRLSIEREPGVICLYPMQSAEDSCQIRILEIYASEEAYQLHLKTPHFLKYKQGTLHMVKDLKLPTMKPLDPKTMKLIFKKQR</sequence>
<dbReference type="Gene3D" id="3.30.70.100">
    <property type="match status" value="1"/>
</dbReference>
<keyword evidence="1" id="KW-0732">Signal</keyword>
<evidence type="ECO:0000259" key="2">
    <source>
        <dbReference type="PROSITE" id="PS51725"/>
    </source>
</evidence>
<accession>A0AA37I3M9</accession>
<dbReference type="PROSITE" id="PS51725">
    <property type="entry name" value="ABM"/>
    <property type="match status" value="1"/>
</dbReference>
<dbReference type="PANTHER" id="PTHR33336:SF3">
    <property type="entry name" value="ABM DOMAIN-CONTAINING PROTEIN"/>
    <property type="match status" value="1"/>
</dbReference>
<organism evidence="3 4">
    <name type="scientific">Xylanibacter ruminicola</name>
    <name type="common">Prevotella ruminicola</name>
    <dbReference type="NCBI Taxonomy" id="839"/>
    <lineage>
        <taxon>Bacteria</taxon>
        <taxon>Pseudomonadati</taxon>
        <taxon>Bacteroidota</taxon>
        <taxon>Bacteroidia</taxon>
        <taxon>Bacteroidales</taxon>
        <taxon>Prevotellaceae</taxon>
        <taxon>Xylanibacter</taxon>
    </lineage>
</organism>
<dbReference type="SUPFAM" id="SSF54909">
    <property type="entry name" value="Dimeric alpha+beta barrel"/>
    <property type="match status" value="1"/>
</dbReference>
<dbReference type="InterPro" id="IPR050744">
    <property type="entry name" value="AI-2_Isomerase_LsrG"/>
</dbReference>
<name>A0AA37I3M9_XYLRU</name>
<dbReference type="InterPro" id="IPR011008">
    <property type="entry name" value="Dimeric_a/b-barrel"/>
</dbReference>